<keyword evidence="3" id="KW-0862">Zinc</keyword>
<dbReference type="PROSITE" id="PS00518">
    <property type="entry name" value="ZF_RING_1"/>
    <property type="match status" value="1"/>
</dbReference>
<feature type="compositionally biased region" description="Low complexity" evidence="5">
    <location>
        <begin position="723"/>
        <end position="740"/>
    </location>
</feature>
<keyword evidence="1" id="KW-0479">Metal-binding</keyword>
<dbReference type="InterPro" id="IPR013083">
    <property type="entry name" value="Znf_RING/FYVE/PHD"/>
</dbReference>
<evidence type="ECO:0000256" key="2">
    <source>
        <dbReference type="ARBA" id="ARBA00022771"/>
    </source>
</evidence>
<feature type="compositionally biased region" description="Low complexity" evidence="5">
    <location>
        <begin position="598"/>
        <end position="617"/>
    </location>
</feature>
<dbReference type="Proteomes" id="UP000708148">
    <property type="component" value="Unassembled WGS sequence"/>
</dbReference>
<dbReference type="PROSITE" id="PS50089">
    <property type="entry name" value="ZF_RING_2"/>
    <property type="match status" value="1"/>
</dbReference>
<proteinExistence type="predicted"/>
<feature type="compositionally biased region" description="Low complexity" evidence="5">
    <location>
        <begin position="634"/>
        <end position="653"/>
    </location>
</feature>
<evidence type="ECO:0000256" key="5">
    <source>
        <dbReference type="SAM" id="MobiDB-lite"/>
    </source>
</evidence>
<dbReference type="Gene3D" id="3.90.70.120">
    <property type="match status" value="1"/>
</dbReference>
<feature type="domain" description="RING-type" evidence="6">
    <location>
        <begin position="368"/>
        <end position="415"/>
    </location>
</feature>
<dbReference type="InterPro" id="IPR001841">
    <property type="entry name" value="Znf_RING"/>
</dbReference>
<keyword evidence="8" id="KW-1185">Reference proteome</keyword>
<accession>A0A8S1JDJ5</accession>
<gene>
    <name evidence="7" type="ORF">OSTQU699_LOCUS10695</name>
</gene>
<dbReference type="InterPro" id="IPR017907">
    <property type="entry name" value="Znf_RING_CS"/>
</dbReference>
<evidence type="ECO:0000256" key="4">
    <source>
        <dbReference type="PROSITE-ProRule" id="PRU00175"/>
    </source>
</evidence>
<name>A0A8S1JDJ5_9CHLO</name>
<evidence type="ECO:0000256" key="1">
    <source>
        <dbReference type="ARBA" id="ARBA00022723"/>
    </source>
</evidence>
<feature type="compositionally biased region" description="Polar residues" evidence="5">
    <location>
        <begin position="675"/>
        <end position="686"/>
    </location>
</feature>
<feature type="compositionally biased region" description="Basic and acidic residues" evidence="5">
    <location>
        <begin position="689"/>
        <end position="703"/>
    </location>
</feature>
<dbReference type="SUPFAM" id="SSF57850">
    <property type="entry name" value="RING/U-box"/>
    <property type="match status" value="1"/>
</dbReference>
<dbReference type="OrthoDB" id="1431934at2759"/>
<dbReference type="EMBL" id="CAJHUC010003097">
    <property type="protein sequence ID" value="CAD7705340.1"/>
    <property type="molecule type" value="Genomic_DNA"/>
</dbReference>
<organism evidence="7 8">
    <name type="scientific">Ostreobium quekettii</name>
    <dbReference type="NCBI Taxonomy" id="121088"/>
    <lineage>
        <taxon>Eukaryota</taxon>
        <taxon>Viridiplantae</taxon>
        <taxon>Chlorophyta</taxon>
        <taxon>core chlorophytes</taxon>
        <taxon>Ulvophyceae</taxon>
        <taxon>TCBD clade</taxon>
        <taxon>Bryopsidales</taxon>
        <taxon>Ostreobineae</taxon>
        <taxon>Ostreobiaceae</taxon>
        <taxon>Ostreobium</taxon>
    </lineage>
</organism>
<feature type="region of interest" description="Disordered" evidence="5">
    <location>
        <begin position="594"/>
        <end position="742"/>
    </location>
</feature>
<dbReference type="SMART" id="SM00184">
    <property type="entry name" value="RING"/>
    <property type="match status" value="1"/>
</dbReference>
<protein>
    <recommendedName>
        <fullName evidence="6">RING-type domain-containing protein</fullName>
    </recommendedName>
</protein>
<dbReference type="Gene3D" id="3.30.40.10">
    <property type="entry name" value="Zinc/RING finger domain, C3HC4 (zinc finger)"/>
    <property type="match status" value="1"/>
</dbReference>
<feature type="compositionally biased region" description="Polar residues" evidence="5">
    <location>
        <begin position="654"/>
        <end position="663"/>
    </location>
</feature>
<reference evidence="7" key="1">
    <citation type="submission" date="2020-12" db="EMBL/GenBank/DDBJ databases">
        <authorList>
            <person name="Iha C."/>
        </authorList>
    </citation>
    <scope>NUCLEOTIDE SEQUENCE</scope>
</reference>
<feature type="compositionally biased region" description="Basic and acidic residues" evidence="5">
    <location>
        <begin position="664"/>
        <end position="673"/>
    </location>
</feature>
<dbReference type="GO" id="GO:0008270">
    <property type="term" value="F:zinc ion binding"/>
    <property type="evidence" value="ECO:0007669"/>
    <property type="project" value="UniProtKB-KW"/>
</dbReference>
<dbReference type="AlphaFoldDB" id="A0A8S1JDJ5"/>
<comment type="caution">
    <text evidence="7">The sequence shown here is derived from an EMBL/GenBank/DDBJ whole genome shotgun (WGS) entry which is preliminary data.</text>
</comment>
<evidence type="ECO:0000313" key="8">
    <source>
        <dbReference type="Proteomes" id="UP000708148"/>
    </source>
</evidence>
<evidence type="ECO:0000313" key="7">
    <source>
        <dbReference type="EMBL" id="CAD7705340.1"/>
    </source>
</evidence>
<keyword evidence="2 4" id="KW-0863">Zinc-finger</keyword>
<evidence type="ECO:0000259" key="6">
    <source>
        <dbReference type="PROSITE" id="PS50089"/>
    </source>
</evidence>
<evidence type="ECO:0000256" key="3">
    <source>
        <dbReference type="ARBA" id="ARBA00022833"/>
    </source>
</evidence>
<sequence length="891" mass="97597">MLGQGSALTEKEIEEVLAQGSSIYGQVTKKTGKGAADHLMPQEVMDHWPPMSESMVFLGFLQKEVNSDQFEFVKDLETWMRRTGEPIAACLTMRSVTIAVCFSADGGIFLFDSHSEHYIDGKSSGASSFVFRDAQQLQRFLQQRFPEIEGVEYYMMNLCEINAFTSLSATTLEPCQKLAAELFGATAKFAGTIDHETAQEPASDEESFLQHVKENIATVQDFVEQISESKGDQSFNLEHQTLLQGLSQLVFPNQEILEETTLEKQSSPTDDHWTFSECHRQGVKFVNLLLQNPTLAELEPVSQLKQALEEQGRLVQKLEAKDRRASSPVSRQLIAEQGGLLQPDIAGPSDASTVTCRAEGADTGPFVCSICKTGKQAEDKFIIRMCGHKLCRDCARQAVTDDINDRNLPLVCPLCISCPCEKCPSKTNKVKYQRNPREGLCAFQDSDLEIVLLPEDMRLYQILQVAYVLKGEGEKYLHCGYCGWSDRFPAKENPGRCYPCPRCKHISLIDILDKGLAARIKPVRPQLSKYGQTWSPRATTKHTRNGGGPLAEGAEGCNATDVAKFAWDSEHVLQDKPQSSKVLRLSQGTTLNRSISLNSGNAGHSASASGGAGHQSARTSANGHLRAVRKTTESQSQVVVPQVPRPVSSTPRRCQSSTGTSHGHLSEAPHGRENAQASTSSETLAQVKTHLENAHFRDVDPLSHRGAMSPTSQRRKREETQRSQSQATAKGAKKSSAGKSQMRKAIEALNSQSHIHLPKDYTGAPSIVCRQCSNQLVSYSAVPKMQIKALIHFGDNCGRTTDAGFGFLPESANTESIDARGGTLVCTSCSRRVGTVGEYRKAEIVCSKCEQAVEQPSDGLDIVNGELQSLPTAQFQLFCFRGESIDVAIGA</sequence>